<dbReference type="Pfam" id="PF13673">
    <property type="entry name" value="Acetyltransf_10"/>
    <property type="match status" value="1"/>
</dbReference>
<dbReference type="EMBL" id="FRAR01000005">
    <property type="protein sequence ID" value="SHK01332.1"/>
    <property type="molecule type" value="Genomic_DNA"/>
</dbReference>
<dbReference type="Proteomes" id="UP000183997">
    <property type="component" value="Unassembled WGS sequence"/>
</dbReference>
<dbReference type="SUPFAM" id="SSF55729">
    <property type="entry name" value="Acyl-CoA N-acyltransferases (Nat)"/>
    <property type="match status" value="1"/>
</dbReference>
<gene>
    <name evidence="2" type="ORF">SAMN02745123_00377</name>
</gene>
<proteinExistence type="predicted"/>
<feature type="domain" description="N-acetyltransferase" evidence="1">
    <location>
        <begin position="6"/>
        <end position="145"/>
    </location>
</feature>
<dbReference type="InterPro" id="IPR000182">
    <property type="entry name" value="GNAT_dom"/>
</dbReference>
<dbReference type="AlphaFoldDB" id="A0A1M6P0C8"/>
<dbReference type="STRING" id="1121421.SAMN02745123_00377"/>
<name>A0A1M6P0C8_9FIRM</name>
<reference evidence="3" key="1">
    <citation type="submission" date="2016-11" db="EMBL/GenBank/DDBJ databases">
        <authorList>
            <person name="Varghese N."/>
            <person name="Submissions S."/>
        </authorList>
    </citation>
    <scope>NUCLEOTIDE SEQUENCE [LARGE SCALE GENOMIC DNA]</scope>
    <source>
        <strain evidence="3">DSM 10349</strain>
    </source>
</reference>
<dbReference type="Gene3D" id="3.40.630.30">
    <property type="match status" value="1"/>
</dbReference>
<sequence>MKLIVKRFETLTTRELYDLLQVRISVFVVEQNCPYQELDGKDLFSYHVFYKENDHIQAYLRVVDPTQSCDKVSIGRVLTVKRGSGLGKKVMVEGIRVAKEKMGADKVYIEAQTYAKGFYEQLGFQQISDEFLEDGIPHIKMLLTL</sequence>
<organism evidence="2 3">
    <name type="scientific">Desulforamulus aeronauticus DSM 10349</name>
    <dbReference type="NCBI Taxonomy" id="1121421"/>
    <lineage>
        <taxon>Bacteria</taxon>
        <taxon>Bacillati</taxon>
        <taxon>Bacillota</taxon>
        <taxon>Clostridia</taxon>
        <taxon>Eubacteriales</taxon>
        <taxon>Peptococcaceae</taxon>
        <taxon>Desulforamulus</taxon>
    </lineage>
</organism>
<dbReference type="PROSITE" id="PS51186">
    <property type="entry name" value="GNAT"/>
    <property type="match status" value="1"/>
</dbReference>
<dbReference type="RefSeq" id="WP_072910587.1">
    <property type="nucleotide sequence ID" value="NZ_FRAR01000005.1"/>
</dbReference>
<keyword evidence="3" id="KW-1185">Reference proteome</keyword>
<dbReference type="OrthoDB" id="9796171at2"/>
<protein>
    <submittedName>
        <fullName evidence="2">ElaA protein</fullName>
    </submittedName>
</protein>
<dbReference type="CDD" id="cd04301">
    <property type="entry name" value="NAT_SF"/>
    <property type="match status" value="1"/>
</dbReference>
<accession>A0A1M6P0C8</accession>
<dbReference type="InterPro" id="IPR016181">
    <property type="entry name" value="Acyl_CoA_acyltransferase"/>
</dbReference>
<evidence type="ECO:0000313" key="3">
    <source>
        <dbReference type="Proteomes" id="UP000183997"/>
    </source>
</evidence>
<evidence type="ECO:0000259" key="1">
    <source>
        <dbReference type="PROSITE" id="PS51186"/>
    </source>
</evidence>
<evidence type="ECO:0000313" key="2">
    <source>
        <dbReference type="EMBL" id="SHK01332.1"/>
    </source>
</evidence>
<dbReference type="GO" id="GO:0016747">
    <property type="term" value="F:acyltransferase activity, transferring groups other than amino-acyl groups"/>
    <property type="evidence" value="ECO:0007669"/>
    <property type="project" value="InterPro"/>
</dbReference>